<dbReference type="GO" id="GO:0050909">
    <property type="term" value="P:sensory perception of taste"/>
    <property type="evidence" value="ECO:0007669"/>
    <property type="project" value="InterPro"/>
</dbReference>
<keyword evidence="4 6" id="KW-1133">Transmembrane helix</keyword>
<reference evidence="8" key="1">
    <citation type="submission" date="2025-08" db="UniProtKB">
        <authorList>
            <consortium name="RefSeq"/>
        </authorList>
    </citation>
    <scope>IDENTIFICATION</scope>
    <source>
        <tissue evidence="8">Whole body</tissue>
    </source>
</reference>
<evidence type="ECO:0000256" key="4">
    <source>
        <dbReference type="ARBA" id="ARBA00022989"/>
    </source>
</evidence>
<proteinExistence type="predicted"/>
<keyword evidence="2" id="KW-1003">Cell membrane</keyword>
<gene>
    <name evidence="8" type="primary">LOC112454815</name>
</gene>
<evidence type="ECO:0000256" key="1">
    <source>
        <dbReference type="ARBA" id="ARBA00004651"/>
    </source>
</evidence>
<dbReference type="RefSeq" id="XP_024872177.1">
    <property type="nucleotide sequence ID" value="XM_025016409.1"/>
</dbReference>
<dbReference type="InterPro" id="IPR013604">
    <property type="entry name" value="7TM_chemorcpt"/>
</dbReference>
<evidence type="ECO:0000313" key="8">
    <source>
        <dbReference type="RefSeq" id="XP_024872177.1"/>
    </source>
</evidence>
<feature type="transmembrane region" description="Helical" evidence="6">
    <location>
        <begin position="138"/>
        <end position="157"/>
    </location>
</feature>
<dbReference type="AlphaFoldDB" id="A0A6J1PQW7"/>
<keyword evidence="3 6" id="KW-0812">Transmembrane</keyword>
<dbReference type="Pfam" id="PF08395">
    <property type="entry name" value="7tm_7"/>
    <property type="match status" value="1"/>
</dbReference>
<evidence type="ECO:0000256" key="2">
    <source>
        <dbReference type="ARBA" id="ARBA00022475"/>
    </source>
</evidence>
<evidence type="ECO:0000256" key="3">
    <source>
        <dbReference type="ARBA" id="ARBA00022692"/>
    </source>
</evidence>
<sequence>MQIDVSRKVLLLYIFLLGFIMDMLYMNCVCVLKACFKQIADNLINLRKLATNDEPYLLSDTYHEERNSFRLMEIIALKKQHLAINDAVQMLKMVFSLHLLSTIVMTFTQIIFNLYFYVVRIQGGSSMSTQERHIYDMAFVTAVTYYSVKMLLIVWACETGKNEAMKISSTVHDVFNSTNNKQIKYEVN</sequence>
<organism evidence="7 8">
    <name type="scientific">Temnothorax curvispinosus</name>
    <dbReference type="NCBI Taxonomy" id="300111"/>
    <lineage>
        <taxon>Eukaryota</taxon>
        <taxon>Metazoa</taxon>
        <taxon>Ecdysozoa</taxon>
        <taxon>Arthropoda</taxon>
        <taxon>Hexapoda</taxon>
        <taxon>Insecta</taxon>
        <taxon>Pterygota</taxon>
        <taxon>Neoptera</taxon>
        <taxon>Endopterygota</taxon>
        <taxon>Hymenoptera</taxon>
        <taxon>Apocrita</taxon>
        <taxon>Aculeata</taxon>
        <taxon>Formicoidea</taxon>
        <taxon>Formicidae</taxon>
        <taxon>Myrmicinae</taxon>
        <taxon>Temnothorax</taxon>
    </lineage>
</organism>
<feature type="transmembrane region" description="Helical" evidence="6">
    <location>
        <begin position="12"/>
        <end position="36"/>
    </location>
</feature>
<dbReference type="GO" id="GO:0005886">
    <property type="term" value="C:plasma membrane"/>
    <property type="evidence" value="ECO:0007669"/>
    <property type="project" value="UniProtKB-SubCell"/>
</dbReference>
<protein>
    <submittedName>
        <fullName evidence="8">Uncharacterized protein LOC112454815</fullName>
    </submittedName>
</protein>
<feature type="transmembrane region" description="Helical" evidence="6">
    <location>
        <begin position="97"/>
        <end position="118"/>
    </location>
</feature>
<name>A0A6J1PQW7_9HYME</name>
<keyword evidence="5 6" id="KW-0472">Membrane</keyword>
<keyword evidence="7" id="KW-1185">Reference proteome</keyword>
<dbReference type="GeneID" id="112454815"/>
<evidence type="ECO:0000256" key="6">
    <source>
        <dbReference type="SAM" id="Phobius"/>
    </source>
</evidence>
<dbReference type="Proteomes" id="UP000504618">
    <property type="component" value="Unplaced"/>
</dbReference>
<comment type="subcellular location">
    <subcellularLocation>
        <location evidence="1">Cell membrane</location>
        <topology evidence="1">Multi-pass membrane protein</topology>
    </subcellularLocation>
</comment>
<accession>A0A6J1PQW7</accession>
<evidence type="ECO:0000313" key="7">
    <source>
        <dbReference type="Proteomes" id="UP000504618"/>
    </source>
</evidence>
<evidence type="ECO:0000256" key="5">
    <source>
        <dbReference type="ARBA" id="ARBA00023136"/>
    </source>
</evidence>
<dbReference type="OrthoDB" id="7547391at2759"/>